<dbReference type="CDD" id="cd03470">
    <property type="entry name" value="Rieske_cytochrome_bc1"/>
    <property type="match status" value="1"/>
</dbReference>
<organism evidence="23 24">
    <name type="scientific">Sphingomonas morindae</name>
    <dbReference type="NCBI Taxonomy" id="1541170"/>
    <lineage>
        <taxon>Bacteria</taxon>
        <taxon>Pseudomonadati</taxon>
        <taxon>Pseudomonadota</taxon>
        <taxon>Alphaproteobacteria</taxon>
        <taxon>Sphingomonadales</taxon>
        <taxon>Sphingomonadaceae</taxon>
        <taxon>Sphingomonas</taxon>
    </lineage>
</organism>
<evidence type="ECO:0000256" key="17">
    <source>
        <dbReference type="ARBA" id="ARBA00023157"/>
    </source>
</evidence>
<dbReference type="InterPro" id="IPR014349">
    <property type="entry name" value="Rieske_Fe-S_prot"/>
</dbReference>
<keyword evidence="9" id="KW-0001">2Fe-2S</keyword>
<keyword evidence="17" id="KW-1015">Disulfide bond</keyword>
<dbReference type="Gene3D" id="2.102.10.10">
    <property type="entry name" value="Rieske [2Fe-2S] iron-sulphur domain"/>
    <property type="match status" value="1"/>
</dbReference>
<evidence type="ECO:0000256" key="6">
    <source>
        <dbReference type="ARBA" id="ARBA00022448"/>
    </source>
</evidence>
<evidence type="ECO:0000256" key="1">
    <source>
        <dbReference type="ARBA" id="ARBA00002444"/>
    </source>
</evidence>
<keyword evidence="6 19" id="KW-0813">Transport</keyword>
<dbReference type="Pfam" id="PF10399">
    <property type="entry name" value="UCR_Fe-S_N"/>
    <property type="match status" value="1"/>
</dbReference>
<evidence type="ECO:0000256" key="11">
    <source>
        <dbReference type="ARBA" id="ARBA00022967"/>
    </source>
</evidence>
<evidence type="ECO:0000256" key="8">
    <source>
        <dbReference type="ARBA" id="ARBA00022692"/>
    </source>
</evidence>
<accession>A0ABY4X604</accession>
<evidence type="ECO:0000256" key="12">
    <source>
        <dbReference type="ARBA" id="ARBA00022982"/>
    </source>
</evidence>
<dbReference type="Proteomes" id="UP001056937">
    <property type="component" value="Chromosome 1"/>
</dbReference>
<dbReference type="EMBL" id="CP084930">
    <property type="protein sequence ID" value="USI72255.1"/>
    <property type="molecule type" value="Genomic_DNA"/>
</dbReference>
<evidence type="ECO:0000256" key="16">
    <source>
        <dbReference type="ARBA" id="ARBA00023136"/>
    </source>
</evidence>
<evidence type="ECO:0000256" key="7">
    <source>
        <dbReference type="ARBA" id="ARBA00022475"/>
    </source>
</evidence>
<comment type="function">
    <text evidence="1">Component of the ubiquinol-cytochrome c reductase complex (complex III or cytochrome b-c1 complex), which is a respiratory chain that generates an electrochemical potential coupled to ATP synthesis.</text>
</comment>
<evidence type="ECO:0000256" key="18">
    <source>
        <dbReference type="ARBA" id="ARBA00029351"/>
    </source>
</evidence>
<protein>
    <recommendedName>
        <fullName evidence="5 19">Ubiquinol-cytochrome c reductase iron-sulfur subunit</fullName>
        <ecNumber evidence="4 19">7.1.1.8</ecNumber>
    </recommendedName>
</protein>
<evidence type="ECO:0000256" key="2">
    <source>
        <dbReference type="ARBA" id="ARBA00004162"/>
    </source>
</evidence>
<keyword evidence="7" id="KW-1003">Cell membrane</keyword>
<sequence length="197" mass="21013">MATRDTVDDPNQRPPVIAGPHEDGVGPRRRDFLNIAAVSFAGVGAATVLIPLVNQMNPSADVLALASTEVDLAKVVPGQGIKVSWRKQPVFIRNLTPKEIAEADAVPLSSLRDPQTLAERTKPGHKNWLITLGVCTHLGCVPLGISEGENRGQYGGYFCPCHGSQYDTAARIRGGPAPRNLAVPDYAFKTPTTVQIG</sequence>
<comment type="subunit">
    <text evidence="3 20">The main subunits of complex b-c1 are: cytochrome b, cytochrome c1 and the Rieske protein.</text>
</comment>
<keyword evidence="16 19" id="KW-0472">Membrane</keyword>
<comment type="catalytic activity">
    <reaction evidence="18 19">
        <text>a quinol + 2 Fe(III)-[cytochrome c](out) = a quinone + 2 Fe(II)-[cytochrome c](out) + 2 H(+)(out)</text>
        <dbReference type="Rhea" id="RHEA:11484"/>
        <dbReference type="Rhea" id="RHEA-COMP:10350"/>
        <dbReference type="Rhea" id="RHEA-COMP:14399"/>
        <dbReference type="ChEBI" id="CHEBI:15378"/>
        <dbReference type="ChEBI" id="CHEBI:24646"/>
        <dbReference type="ChEBI" id="CHEBI:29033"/>
        <dbReference type="ChEBI" id="CHEBI:29034"/>
        <dbReference type="ChEBI" id="CHEBI:132124"/>
        <dbReference type="EC" id="7.1.1.8"/>
    </reaction>
</comment>
<dbReference type="SUPFAM" id="SSF50022">
    <property type="entry name" value="ISP domain"/>
    <property type="match status" value="1"/>
</dbReference>
<keyword evidence="14" id="KW-0408">Iron</keyword>
<evidence type="ECO:0000256" key="20">
    <source>
        <dbReference type="RuleBase" id="RU004497"/>
    </source>
</evidence>
<keyword evidence="24" id="KW-1185">Reference proteome</keyword>
<evidence type="ECO:0000256" key="5">
    <source>
        <dbReference type="ARBA" id="ARBA00019816"/>
    </source>
</evidence>
<evidence type="ECO:0000256" key="13">
    <source>
        <dbReference type="ARBA" id="ARBA00022989"/>
    </source>
</evidence>
<keyword evidence="11" id="KW-1278">Translocase</keyword>
<dbReference type="PANTHER" id="PTHR10134">
    <property type="entry name" value="CYTOCHROME B-C1 COMPLEX SUBUNIT RIESKE, MITOCHONDRIAL"/>
    <property type="match status" value="1"/>
</dbReference>
<keyword evidence="8 19" id="KW-0812">Transmembrane</keyword>
<dbReference type="NCBIfam" id="TIGR01416">
    <property type="entry name" value="Rieske_proteo"/>
    <property type="match status" value="1"/>
</dbReference>
<evidence type="ECO:0000259" key="22">
    <source>
        <dbReference type="PROSITE" id="PS51296"/>
    </source>
</evidence>
<dbReference type="PROSITE" id="PS51296">
    <property type="entry name" value="RIESKE"/>
    <property type="match status" value="1"/>
</dbReference>
<dbReference type="InterPro" id="IPR005805">
    <property type="entry name" value="Rieske_Fe-S_prot_C"/>
</dbReference>
<comment type="cofactor">
    <cofactor evidence="19">
        <name>[2Fe-2S] cluster</name>
        <dbReference type="ChEBI" id="CHEBI:190135"/>
    </cofactor>
    <text evidence="19">Binds 1 [2Fe-2S] cluster per subunit.</text>
</comment>
<gene>
    <name evidence="23" type="primary">petA</name>
    <name evidence="23" type="ORF">LHA26_13260</name>
</gene>
<comment type="miscellaneous">
    <text evidence="19">The Rieske protein is a high potential 2Fe-2S protein.</text>
</comment>
<feature type="compositionally biased region" description="Basic and acidic residues" evidence="21">
    <location>
        <begin position="1"/>
        <end position="11"/>
    </location>
</feature>
<dbReference type="EC" id="7.1.1.8" evidence="4 19"/>
<dbReference type="RefSeq" id="WP_252166064.1">
    <property type="nucleotide sequence ID" value="NZ_CP084930.1"/>
</dbReference>
<evidence type="ECO:0000256" key="19">
    <source>
        <dbReference type="RuleBase" id="RU004494"/>
    </source>
</evidence>
<dbReference type="PRINTS" id="PR00162">
    <property type="entry name" value="RIESKE"/>
</dbReference>
<dbReference type="Gene3D" id="1.20.5.510">
    <property type="entry name" value="Single helix bin"/>
    <property type="match status" value="1"/>
</dbReference>
<dbReference type="InterPro" id="IPR006317">
    <property type="entry name" value="Ubiquinol_cyt_c_Rdtase_Fe-S-su"/>
</dbReference>
<evidence type="ECO:0000256" key="10">
    <source>
        <dbReference type="ARBA" id="ARBA00022723"/>
    </source>
</evidence>
<dbReference type="Pfam" id="PF00355">
    <property type="entry name" value="Rieske"/>
    <property type="match status" value="1"/>
</dbReference>
<keyword evidence="10" id="KW-0479">Metal-binding</keyword>
<feature type="region of interest" description="Disordered" evidence="21">
    <location>
        <begin position="1"/>
        <end position="25"/>
    </location>
</feature>
<proteinExistence type="predicted"/>
<dbReference type="InterPro" id="IPR017941">
    <property type="entry name" value="Rieske_2Fe-2S"/>
</dbReference>
<comment type="subcellular location">
    <subcellularLocation>
        <location evidence="2">Cell membrane</location>
        <topology evidence="2">Single-pass membrane protein</topology>
    </subcellularLocation>
</comment>
<feature type="domain" description="Rieske" evidence="22">
    <location>
        <begin position="97"/>
        <end position="195"/>
    </location>
</feature>
<evidence type="ECO:0000313" key="23">
    <source>
        <dbReference type="EMBL" id="USI72255.1"/>
    </source>
</evidence>
<dbReference type="InterPro" id="IPR019470">
    <property type="entry name" value="Ubiq_cytC_Rdtase_Fe-S_su_TAT"/>
</dbReference>
<name>A0ABY4X604_9SPHN</name>
<evidence type="ECO:0000313" key="24">
    <source>
        <dbReference type="Proteomes" id="UP001056937"/>
    </source>
</evidence>
<keyword evidence="12 19" id="KW-0249">Electron transport</keyword>
<evidence type="ECO:0000256" key="4">
    <source>
        <dbReference type="ARBA" id="ARBA00012951"/>
    </source>
</evidence>
<keyword evidence="15" id="KW-0411">Iron-sulfur</keyword>
<evidence type="ECO:0000256" key="9">
    <source>
        <dbReference type="ARBA" id="ARBA00022714"/>
    </source>
</evidence>
<evidence type="ECO:0000256" key="15">
    <source>
        <dbReference type="ARBA" id="ARBA00023014"/>
    </source>
</evidence>
<evidence type="ECO:0000256" key="14">
    <source>
        <dbReference type="ARBA" id="ARBA00023004"/>
    </source>
</evidence>
<keyword evidence="13 19" id="KW-1133">Transmembrane helix</keyword>
<evidence type="ECO:0000256" key="21">
    <source>
        <dbReference type="SAM" id="MobiDB-lite"/>
    </source>
</evidence>
<dbReference type="InterPro" id="IPR036922">
    <property type="entry name" value="Rieske_2Fe-2S_sf"/>
</dbReference>
<reference evidence="23" key="1">
    <citation type="journal article" date="2022" name="Toxins">
        <title>Genomic Analysis of Sphingopyxis sp. USTB-05 for Biodegrading Cyanobacterial Hepatotoxins.</title>
        <authorList>
            <person name="Liu C."/>
            <person name="Xu Q."/>
            <person name="Zhao Z."/>
            <person name="Zhang H."/>
            <person name="Liu X."/>
            <person name="Yin C."/>
            <person name="Liu Y."/>
            <person name="Yan H."/>
        </authorList>
    </citation>
    <scope>NUCLEOTIDE SEQUENCE</scope>
    <source>
        <strain evidence="23">NBD5</strain>
    </source>
</reference>
<feature type="transmembrane region" description="Helical" evidence="19">
    <location>
        <begin position="32"/>
        <end position="53"/>
    </location>
</feature>
<evidence type="ECO:0000256" key="3">
    <source>
        <dbReference type="ARBA" id="ARBA00011649"/>
    </source>
</evidence>